<dbReference type="Pfam" id="PF05170">
    <property type="entry name" value="AsmA"/>
    <property type="match status" value="2"/>
</dbReference>
<dbReference type="GO" id="GO:0090313">
    <property type="term" value="P:regulation of protein targeting to membrane"/>
    <property type="evidence" value="ECO:0007669"/>
    <property type="project" value="TreeGrafter"/>
</dbReference>
<feature type="domain" description="AsmA" evidence="1">
    <location>
        <begin position="9"/>
        <end position="185"/>
    </location>
</feature>
<dbReference type="GO" id="GO:0005886">
    <property type="term" value="C:plasma membrane"/>
    <property type="evidence" value="ECO:0007669"/>
    <property type="project" value="TreeGrafter"/>
</dbReference>
<organism evidence="2 3">
    <name type="scientific">Marimonas arenosa</name>
    <dbReference type="NCBI Taxonomy" id="1795305"/>
    <lineage>
        <taxon>Bacteria</taxon>
        <taxon>Pseudomonadati</taxon>
        <taxon>Pseudomonadota</taxon>
        <taxon>Alphaproteobacteria</taxon>
        <taxon>Rhodobacterales</taxon>
        <taxon>Paracoccaceae</taxon>
        <taxon>Marimonas</taxon>
    </lineage>
</organism>
<dbReference type="EMBL" id="JANHAX010000002">
    <property type="protein sequence ID" value="MDQ2090137.1"/>
    <property type="molecule type" value="Genomic_DNA"/>
</dbReference>
<feature type="domain" description="AsmA" evidence="1">
    <location>
        <begin position="343"/>
        <end position="523"/>
    </location>
</feature>
<dbReference type="InterPro" id="IPR007844">
    <property type="entry name" value="AsmA"/>
</dbReference>
<dbReference type="AlphaFoldDB" id="A0AAE3WEA3"/>
<sequence length="644" mass="67595">MRWIIRMAMALVVAAVLLLGLVLLLPGEKIAGVALEQIRQALGRDVRLDGKAEISLLPTLRVRTGAVTVANAEWSDSGPMLTAEGLLIAVETLPLLRGEIRVKSVELDAPVLLLERSRDGRANWDTKRGDASADGGGASEKAVQGIDKLELRNGKVTYADGVTGKLRVYSAVNASLSATDLRGRATLTLGFVTGEGKSAGAPVVVTSRIDGLRPFVEGGTVPIEATLSAAQGELRFVGRANIGGELAGEINAELPRTAAFAAALGVPGVAPGRGLGQQLTGGGKIVVTGGRKLALRDFQARLDHNRLTTDMDVDFGRDTPYVTARISAGELDFTRPQGDGGGAAQGQGGWSPDPIDAGILGLLDGQARLTLDSATFDGFRAGPSDIGITLERSRAVFALTQVAAYGGTLGGEFVINNRSGLSVGGKLTMRQVDAEAMLSDTAGITRLSGRFGGAVNFLGVGKSVQAIMDSLRGDGRMQMETGRISGIDLDRLMRSGEVTSGTTIFDTLTATFTLDGGNLRNDDLKMVLPNIEATGKGRVGLGARDIDYLLIPVALKARGGKGLAVPVRIRGPWSHPRYTPDMGAAVDLNLAEEKKALEDKAKAAVQEKLEKELGVETQEGQSLEDAIKQKAEEELLKGLQKLLE</sequence>
<dbReference type="PANTHER" id="PTHR30441:SF4">
    <property type="entry name" value="PROTEIN ASMA"/>
    <property type="match status" value="1"/>
</dbReference>
<dbReference type="PANTHER" id="PTHR30441">
    <property type="entry name" value="DUF748 DOMAIN-CONTAINING PROTEIN"/>
    <property type="match status" value="1"/>
</dbReference>
<name>A0AAE3WEA3_9RHOB</name>
<evidence type="ECO:0000259" key="1">
    <source>
        <dbReference type="Pfam" id="PF05170"/>
    </source>
</evidence>
<evidence type="ECO:0000313" key="2">
    <source>
        <dbReference type="EMBL" id="MDQ2090137.1"/>
    </source>
</evidence>
<keyword evidence="3" id="KW-1185">Reference proteome</keyword>
<reference evidence="2" key="1">
    <citation type="submission" date="2022-07" db="EMBL/GenBank/DDBJ databases">
        <authorList>
            <person name="Otstavnykh N."/>
            <person name="Isaeva M."/>
            <person name="Bystritskaya E."/>
        </authorList>
    </citation>
    <scope>NUCLEOTIDE SEQUENCE</scope>
    <source>
        <strain evidence="2">KCTC 52189</strain>
    </source>
</reference>
<reference evidence="2" key="2">
    <citation type="submission" date="2023-02" db="EMBL/GenBank/DDBJ databases">
        <title>'Rhodoalgimonas zhirmunskyi' gen. nov., isolated from a red alga.</title>
        <authorList>
            <person name="Nedashkovskaya O.I."/>
            <person name="Otstavnykh N.Y."/>
            <person name="Bystritskaya E.P."/>
            <person name="Balabanova L.A."/>
            <person name="Isaeva M.P."/>
        </authorList>
    </citation>
    <scope>NUCLEOTIDE SEQUENCE</scope>
    <source>
        <strain evidence="2">KCTC 52189</strain>
    </source>
</reference>
<gene>
    <name evidence="2" type="ORF">NO357_09535</name>
</gene>
<protein>
    <submittedName>
        <fullName evidence="2">AsmA family protein</fullName>
    </submittedName>
</protein>
<dbReference type="Proteomes" id="UP001226762">
    <property type="component" value="Unassembled WGS sequence"/>
</dbReference>
<proteinExistence type="predicted"/>
<evidence type="ECO:0000313" key="3">
    <source>
        <dbReference type="Proteomes" id="UP001226762"/>
    </source>
</evidence>
<comment type="caution">
    <text evidence="2">The sequence shown here is derived from an EMBL/GenBank/DDBJ whole genome shotgun (WGS) entry which is preliminary data.</text>
</comment>
<accession>A0AAE3WEA3</accession>
<dbReference type="RefSeq" id="WP_306735403.1">
    <property type="nucleotide sequence ID" value="NZ_JANHAX010000002.1"/>
</dbReference>
<dbReference type="InterPro" id="IPR052894">
    <property type="entry name" value="AsmA-related"/>
</dbReference>